<name>A0ABP7ZCL9_9MICO</name>
<reference evidence="1" key="1">
    <citation type="journal article" date="2014" name="Int. J. Syst. Evol. Microbiol.">
        <title>Complete genome of a new Firmicutes species belonging to the dominant human colonic microbiota ('Ruminococcus bicirculans') reveals two chromosomes and a selective capacity to utilize plant glucans.</title>
        <authorList>
            <consortium name="NISC Comparative Sequencing Program"/>
            <person name="Wegmann U."/>
            <person name="Louis P."/>
            <person name="Goesmann A."/>
            <person name="Henrissat B."/>
            <person name="Duncan S.H."/>
            <person name="Flint H.J."/>
        </authorList>
    </citation>
    <scope>NUCLEOTIDE SEQUENCE</scope>
    <source>
        <strain evidence="1">JCM 17590</strain>
    </source>
</reference>
<dbReference type="EMBL" id="BAABBV010000001">
    <property type="protein sequence ID" value="GAA4153667.1"/>
    <property type="molecule type" value="Genomic_DNA"/>
</dbReference>
<evidence type="ECO:0000313" key="2">
    <source>
        <dbReference type="Proteomes" id="UP001415169"/>
    </source>
</evidence>
<reference evidence="1" key="2">
    <citation type="submission" date="2023-12" db="EMBL/GenBank/DDBJ databases">
        <authorList>
            <person name="Sun Q."/>
            <person name="Inoue M."/>
        </authorList>
    </citation>
    <scope>NUCLEOTIDE SEQUENCE</scope>
    <source>
        <strain evidence="1">JCM 17590</strain>
    </source>
</reference>
<dbReference type="RefSeq" id="WP_344789719.1">
    <property type="nucleotide sequence ID" value="NZ_BAABBV010000001.1"/>
</dbReference>
<dbReference type="Proteomes" id="UP001415169">
    <property type="component" value="Unassembled WGS sequence"/>
</dbReference>
<proteinExistence type="predicted"/>
<accession>A0ABP7ZCL9</accession>
<gene>
    <name evidence="1" type="ORF">GCM10022286_00340</name>
</gene>
<evidence type="ECO:0000313" key="1">
    <source>
        <dbReference type="EMBL" id="GAA4153667.1"/>
    </source>
</evidence>
<sequence>MRKNHSIINIAELTENLSTIHATLGLITTDSGGLTWTAFIDRGRRIERQVVDLDDDGEGRIFVSALRADDEESLPFYVEVEPHADVEPAELVARHVRAALFGSVHELWREDDDLENPWRDPQLPDASEMAAESLAAYLAIPTWAEWSGSQRAKENGRDVLVHRVWDRDNPQCSAEAHVADDATPKALAKALRQAVQRVERLRADGDITPELILVQPTLA</sequence>
<organism evidence="1 2">
    <name type="scientific">Gryllotalpicola daejeonensis</name>
    <dbReference type="NCBI Taxonomy" id="993087"/>
    <lineage>
        <taxon>Bacteria</taxon>
        <taxon>Bacillati</taxon>
        <taxon>Actinomycetota</taxon>
        <taxon>Actinomycetes</taxon>
        <taxon>Micrococcales</taxon>
        <taxon>Microbacteriaceae</taxon>
        <taxon>Gryllotalpicola</taxon>
    </lineage>
</organism>
<comment type="caution">
    <text evidence="1">The sequence shown here is derived from an EMBL/GenBank/DDBJ whole genome shotgun (WGS) entry which is preliminary data.</text>
</comment>
<keyword evidence="2" id="KW-1185">Reference proteome</keyword>
<protein>
    <submittedName>
        <fullName evidence="1">Uncharacterized protein</fullName>
    </submittedName>
</protein>